<dbReference type="EMBL" id="CP030261">
    <property type="protein sequence ID" value="AXB57778.1"/>
    <property type="molecule type" value="Genomic_DNA"/>
</dbReference>
<name>A0A344LV36_9FLAO</name>
<evidence type="ECO:0008006" key="4">
    <source>
        <dbReference type="Google" id="ProtNLM"/>
    </source>
</evidence>
<reference evidence="2 3" key="1">
    <citation type="submission" date="2018-06" db="EMBL/GenBank/DDBJ databases">
        <title>Genome sequencing of Flavobacterium.</title>
        <authorList>
            <person name="Baek M.-G."/>
            <person name="Yi H."/>
        </authorList>
    </citation>
    <scope>NUCLEOTIDE SEQUENCE [LARGE SCALE GENOMIC DNA]</scope>
    <source>
        <strain evidence="2 3">HYN0086</strain>
    </source>
</reference>
<evidence type="ECO:0000313" key="2">
    <source>
        <dbReference type="EMBL" id="AXB57778.1"/>
    </source>
</evidence>
<dbReference type="AlphaFoldDB" id="A0A344LV36"/>
<dbReference type="RefSeq" id="WP_113678721.1">
    <property type="nucleotide sequence ID" value="NZ_CP030261.1"/>
</dbReference>
<dbReference type="Gene3D" id="3.10.450.410">
    <property type="match status" value="1"/>
</dbReference>
<accession>A0A344LV36</accession>
<keyword evidence="1" id="KW-0732">Signal</keyword>
<dbReference type="Proteomes" id="UP000251561">
    <property type="component" value="Chromosome"/>
</dbReference>
<protein>
    <recommendedName>
        <fullName evidence="4">DUF4348 domain-containing protein</fullName>
    </recommendedName>
</protein>
<sequence>MKKVLIIFCVFLLSNSLTAQKKAVVKEEIFSSFLKKFKENEEFQLSRVNFPLTVKVNNDDFELVDYVIAKKDYKMVKLNDKGSQYQQNENPKNNTIIIKQRGKDNGIFIDYVFMNKKGLWYLKTWVDMST</sequence>
<keyword evidence="3" id="KW-1185">Reference proteome</keyword>
<feature type="signal peptide" evidence="1">
    <location>
        <begin position="1"/>
        <end position="19"/>
    </location>
</feature>
<dbReference type="OrthoDB" id="1043604at2"/>
<gene>
    <name evidence="2" type="ORF">HYN86_14705</name>
</gene>
<feature type="chain" id="PRO_5016625825" description="DUF4348 domain-containing protein" evidence="1">
    <location>
        <begin position="20"/>
        <end position="130"/>
    </location>
</feature>
<evidence type="ECO:0000256" key="1">
    <source>
        <dbReference type="SAM" id="SignalP"/>
    </source>
</evidence>
<evidence type="ECO:0000313" key="3">
    <source>
        <dbReference type="Proteomes" id="UP000251561"/>
    </source>
</evidence>
<dbReference type="KEGG" id="ffl:HYN86_14705"/>
<organism evidence="2 3">
    <name type="scientific">Flavobacterium fluviale</name>
    <dbReference type="NCBI Taxonomy" id="2249356"/>
    <lineage>
        <taxon>Bacteria</taxon>
        <taxon>Pseudomonadati</taxon>
        <taxon>Bacteroidota</taxon>
        <taxon>Flavobacteriia</taxon>
        <taxon>Flavobacteriales</taxon>
        <taxon>Flavobacteriaceae</taxon>
        <taxon>Flavobacterium</taxon>
    </lineage>
</organism>
<proteinExistence type="predicted"/>